<proteinExistence type="predicted"/>
<evidence type="ECO:0000313" key="1">
    <source>
        <dbReference type="EMBL" id="ADV46355.1"/>
    </source>
</evidence>
<organism evidence="1 2">
    <name type="scientific">Nitratifractor salsuginis (strain DSM 16511 / JCM 12458 / E9I37-1)</name>
    <dbReference type="NCBI Taxonomy" id="749222"/>
    <lineage>
        <taxon>Bacteria</taxon>
        <taxon>Pseudomonadati</taxon>
        <taxon>Campylobacterota</taxon>
        <taxon>Epsilonproteobacteria</taxon>
        <taxon>Campylobacterales</taxon>
        <taxon>Sulfurovaceae</taxon>
        <taxon>Nitratifractor</taxon>
    </lineage>
</organism>
<dbReference type="KEGG" id="nsa:Nitsa_1101"/>
<dbReference type="HOGENOM" id="CLU_2789725_0_0_7"/>
<dbReference type="RefSeq" id="WP_013554046.1">
    <property type="nucleotide sequence ID" value="NC_014935.1"/>
</dbReference>
<name>E6WXU8_NITSE</name>
<reference evidence="1 2" key="1">
    <citation type="journal article" date="2011" name="Stand. Genomic Sci.">
        <title>Complete genome sequence of Nitratifractor salsuginis type strain (E9I37-1).</title>
        <authorList>
            <person name="Anderson I."/>
            <person name="Sikorski J."/>
            <person name="Zeytun A."/>
            <person name="Nolan M."/>
            <person name="Lapidus A."/>
            <person name="Lucas S."/>
            <person name="Hammon N."/>
            <person name="Deshpande S."/>
            <person name="Cheng J.F."/>
            <person name="Tapia R."/>
            <person name="Han C."/>
            <person name="Goodwin L."/>
            <person name="Pitluck S."/>
            <person name="Liolios K."/>
            <person name="Pagani I."/>
            <person name="Ivanova N."/>
            <person name="Huntemann M."/>
            <person name="Mavromatis K."/>
            <person name="Ovchinikova G."/>
            <person name="Pati A."/>
            <person name="Chen A."/>
            <person name="Palaniappan K."/>
            <person name="Land M."/>
            <person name="Hauser L."/>
            <person name="Brambilla E.M."/>
            <person name="Ngatchou-Djao O.D."/>
            <person name="Rohde M."/>
            <person name="Tindall B.J."/>
            <person name="Goker M."/>
            <person name="Detter J.C."/>
            <person name="Woyke T."/>
            <person name="Bristow J."/>
            <person name="Eisen J.A."/>
            <person name="Markowitz V."/>
            <person name="Hugenholtz P."/>
            <person name="Klenk H.P."/>
            <person name="Kyrpides N.C."/>
        </authorList>
    </citation>
    <scope>NUCLEOTIDE SEQUENCE [LARGE SCALE GENOMIC DNA]</scope>
    <source>
        <strain evidence="2">DSM 16511 / JCM 12458 / E9I37-1</strain>
    </source>
</reference>
<reference evidence="2" key="2">
    <citation type="submission" date="2011-01" db="EMBL/GenBank/DDBJ databases">
        <title>The complete genome of Nitratifractor salsuginis DSM 16511.</title>
        <authorList>
            <consortium name="US DOE Joint Genome Institute (JGI-PGF)"/>
            <person name="Lucas S."/>
            <person name="Copeland A."/>
            <person name="Lapidus A."/>
            <person name="Bruce D."/>
            <person name="Goodwin L."/>
            <person name="Pitluck S."/>
            <person name="Kyrpides N."/>
            <person name="Mavromatis K."/>
            <person name="Ivanova N."/>
            <person name="Mikhailova N."/>
            <person name="Zeytun A."/>
            <person name="Detter J.C."/>
            <person name="Tapia R."/>
            <person name="Han C."/>
            <person name="Land M."/>
            <person name="Hauser L."/>
            <person name="Markowitz V."/>
            <person name="Cheng J.-F."/>
            <person name="Hugenholtz P."/>
            <person name="Woyke T."/>
            <person name="Wu D."/>
            <person name="Tindall B."/>
            <person name="Schuetze A."/>
            <person name="Brambilla E."/>
            <person name="Klenk H.-P."/>
            <person name="Eisen J.A."/>
        </authorList>
    </citation>
    <scope>NUCLEOTIDE SEQUENCE [LARGE SCALE GENOMIC DNA]</scope>
    <source>
        <strain evidence="2">DSM 16511 / JCM 12458 / E9I37-1</strain>
    </source>
</reference>
<keyword evidence="2" id="KW-1185">Reference proteome</keyword>
<evidence type="ECO:0000313" key="2">
    <source>
        <dbReference type="Proteomes" id="UP000008633"/>
    </source>
</evidence>
<sequence>MKEKNKSYEDISKEERKKIKTDDIYIFFLGSLSKEDYTFELYENDHRLYCTQLITGNLYPELHKQESI</sequence>
<dbReference type="AlphaFoldDB" id="E6WXU8"/>
<accession>E6WXU8</accession>
<gene>
    <name evidence="1" type="ordered locus">Nitsa_1101</name>
</gene>
<protein>
    <submittedName>
        <fullName evidence="1">Ketopantoate reductase, ApbA</fullName>
    </submittedName>
</protein>
<dbReference type="EMBL" id="CP002452">
    <property type="protein sequence ID" value="ADV46355.1"/>
    <property type="molecule type" value="Genomic_DNA"/>
</dbReference>
<dbReference type="Proteomes" id="UP000008633">
    <property type="component" value="Chromosome"/>
</dbReference>